<keyword evidence="1" id="KW-0812">Transmembrane</keyword>
<accession>A0ABR7NFS0</accession>
<dbReference type="SUPFAM" id="SSF82866">
    <property type="entry name" value="Multidrug efflux transporter AcrB transmembrane domain"/>
    <property type="match status" value="2"/>
</dbReference>
<dbReference type="SUPFAM" id="SSF82693">
    <property type="entry name" value="Multidrug efflux transporter AcrB pore domain, PN1, PN2, PC1 and PC2 subdomains"/>
    <property type="match status" value="2"/>
</dbReference>
<protein>
    <submittedName>
        <fullName evidence="2">Efflux RND transporter permease subunit</fullName>
    </submittedName>
</protein>
<gene>
    <name evidence="2" type="ORF">H8717_02350</name>
</gene>
<dbReference type="Gene3D" id="3.30.2090.10">
    <property type="entry name" value="Multidrug efflux transporter AcrB TolC docking domain, DN and DC subdomains"/>
    <property type="match status" value="2"/>
</dbReference>
<feature type="transmembrane region" description="Helical" evidence="1">
    <location>
        <begin position="858"/>
        <end position="880"/>
    </location>
</feature>
<evidence type="ECO:0000256" key="1">
    <source>
        <dbReference type="SAM" id="Phobius"/>
    </source>
</evidence>
<sequence length="1013" mass="108742">MNNISKIALHRPVAVLMCVACLIVFGISSVMSMDIESTPEMNMPVFMVMTRYSDVGPEEIDSLVTDVVEAALSGVSDYTSMTSRSSEGSSMTVLEFDYDIDMDEKRTEIEDALNNLRLPDDCDDPTIMEMGMDSDSVMSLSVLASGNDNLLTYIEDEVVPEFERISGVSDVEVMGGKREYVRIQVKEEEMTQYGLSLSSIASAISAADFTTTAGTINRGEVEMSLLGSADYDTMESLYTIPISLSTGDIIYLTDVADVELAEEKNSSISRQNGQENIRISISKNQSANTISICDQIAAVVDDLNAQNLGLTIEITDNSGETIMDNIESVISSLIQGMVISMVVLVLFLGEPKSSMIIALAMPLSVFAALVMMSIYGMTINMMSLGGLVVGIGMMVDNSIVVMESCFKVRGTGRSFMESAEEAARIVASSIIASTITTIVVFLPIALMEGMSGQLFKDVGFTIVFSMSASLISALTVVPLLFVKLRPVEKEQGLVARAVHAVENAYVKGLDGALRHKALIVLMAVLMLGGTAFMFSKIDMQLMPNMDRGNINLSVTTKTGLNLEATDAIMTEIESIVSGYDDIDQYSLRSRGGSATLSITLKEDRSVDTDTMVEQIRQDTAHIDNCSIEVSQQSGMSFGGSSGVSFSIRGSSLSLVEEVSEEIKEHMRGYDGIISVSTSLSDGDPRAEIVVDPVQAAGYGTTPSAVVSQVKNMISGIEATTLQEGDTEYSVEVQYPEDRFHDVSDLSGMMISIGGAQVPLTDMAQVVYGNAPSTINRTDGKYSVTVTGEVGTGVSATQLTNTIRSGINSSVTFPEGVTLAEGDTMRMMQDEFSSIGFALLTAIWLVFVVMAVQFESMKFSIVVMASVPFALTGAFAALLITGQSISMTSLIGLVMLVGIVVNNAIVLIDYTNLLRSEQGLEINAALKAAGRSRLRPILMSTLTTILSLVPMALGIGGKVEMMQGMAAVVIGGLSVSTLLTLFLVPILYRSSERLSERIAERTKKRRIQKGDYSG</sequence>
<evidence type="ECO:0000313" key="2">
    <source>
        <dbReference type="EMBL" id="MBC8575254.1"/>
    </source>
</evidence>
<comment type="caution">
    <text evidence="2">The sequence shown here is derived from an EMBL/GenBank/DDBJ whole genome shotgun (WGS) entry which is preliminary data.</text>
</comment>
<evidence type="ECO:0000313" key="3">
    <source>
        <dbReference type="Proteomes" id="UP000658131"/>
    </source>
</evidence>
<dbReference type="PANTHER" id="PTHR32063">
    <property type="match status" value="1"/>
</dbReference>
<reference evidence="2 3" key="1">
    <citation type="submission" date="2020-08" db="EMBL/GenBank/DDBJ databases">
        <title>Genome public.</title>
        <authorList>
            <person name="Liu C."/>
            <person name="Sun Q."/>
        </authorList>
    </citation>
    <scope>NUCLEOTIDE SEQUENCE [LARGE SCALE GENOMIC DNA]</scope>
    <source>
        <strain evidence="2 3">BX1</strain>
    </source>
</reference>
<feature type="transmembrane region" description="Helical" evidence="1">
    <location>
        <begin position="886"/>
        <end position="907"/>
    </location>
</feature>
<dbReference type="InterPro" id="IPR001036">
    <property type="entry name" value="Acrflvin-R"/>
</dbReference>
<feature type="transmembrane region" description="Helical" evidence="1">
    <location>
        <begin position="517"/>
        <end position="535"/>
    </location>
</feature>
<feature type="transmembrane region" description="Helical" evidence="1">
    <location>
        <begin position="458"/>
        <end position="482"/>
    </location>
</feature>
<dbReference type="Gene3D" id="3.30.70.1320">
    <property type="entry name" value="Multidrug efflux transporter AcrB pore domain like"/>
    <property type="match status" value="1"/>
</dbReference>
<dbReference type="PRINTS" id="PR00702">
    <property type="entry name" value="ACRIFLAVINRP"/>
</dbReference>
<dbReference type="Gene3D" id="3.30.70.1430">
    <property type="entry name" value="Multidrug efflux transporter AcrB pore domain"/>
    <property type="match status" value="2"/>
</dbReference>
<dbReference type="Gene3D" id="3.30.70.1440">
    <property type="entry name" value="Multidrug efflux transporter AcrB pore domain"/>
    <property type="match status" value="1"/>
</dbReference>
<dbReference type="Gene3D" id="1.20.1640.10">
    <property type="entry name" value="Multidrug efflux transporter AcrB transmembrane domain"/>
    <property type="match status" value="2"/>
</dbReference>
<dbReference type="PANTHER" id="PTHR32063:SF0">
    <property type="entry name" value="SWARMING MOTILITY PROTEIN SWRC"/>
    <property type="match status" value="1"/>
</dbReference>
<dbReference type="EMBL" id="JACRTB010000003">
    <property type="protein sequence ID" value="MBC8575254.1"/>
    <property type="molecule type" value="Genomic_DNA"/>
</dbReference>
<proteinExistence type="predicted"/>
<keyword evidence="3" id="KW-1185">Reference proteome</keyword>
<feature type="transmembrane region" description="Helical" evidence="1">
    <location>
        <begin position="381"/>
        <end position="401"/>
    </location>
</feature>
<dbReference type="SUPFAM" id="SSF82714">
    <property type="entry name" value="Multidrug efflux transporter AcrB TolC docking domain, DN and DC subdomains"/>
    <property type="match status" value="2"/>
</dbReference>
<feature type="transmembrane region" description="Helical" evidence="1">
    <location>
        <begin position="422"/>
        <end position="446"/>
    </location>
</feature>
<dbReference type="Proteomes" id="UP000658131">
    <property type="component" value="Unassembled WGS sequence"/>
</dbReference>
<name>A0ABR7NFS0_9FIRM</name>
<dbReference type="RefSeq" id="WP_262398901.1">
    <property type="nucleotide sequence ID" value="NZ_JACRTB010000003.1"/>
</dbReference>
<feature type="transmembrane region" description="Helical" evidence="1">
    <location>
        <begin position="831"/>
        <end position="851"/>
    </location>
</feature>
<feature type="transmembrane region" description="Helical" evidence="1">
    <location>
        <begin position="936"/>
        <end position="958"/>
    </location>
</feature>
<dbReference type="InterPro" id="IPR027463">
    <property type="entry name" value="AcrB_DN_DC_subdom"/>
</dbReference>
<feature type="transmembrane region" description="Helical" evidence="1">
    <location>
        <begin position="329"/>
        <end position="349"/>
    </location>
</feature>
<feature type="transmembrane region" description="Helical" evidence="1">
    <location>
        <begin position="356"/>
        <end position="375"/>
    </location>
</feature>
<dbReference type="Pfam" id="PF00873">
    <property type="entry name" value="ACR_tran"/>
    <property type="match status" value="1"/>
</dbReference>
<keyword evidence="1" id="KW-0472">Membrane</keyword>
<organism evidence="2 3">
    <name type="scientific">Yanshouia hominis</name>
    <dbReference type="NCBI Taxonomy" id="2763673"/>
    <lineage>
        <taxon>Bacteria</taxon>
        <taxon>Bacillati</taxon>
        <taxon>Bacillota</taxon>
        <taxon>Clostridia</taxon>
        <taxon>Eubacteriales</taxon>
        <taxon>Oscillospiraceae</taxon>
        <taxon>Yanshouia</taxon>
    </lineage>
</organism>
<feature type="transmembrane region" description="Helical" evidence="1">
    <location>
        <begin position="964"/>
        <end position="987"/>
    </location>
</feature>
<keyword evidence="1" id="KW-1133">Transmembrane helix</keyword>